<dbReference type="PANTHER" id="PTHR13355:SF11">
    <property type="entry name" value="GLUCOSAMINE 6-PHOSPHATE N-ACETYLTRANSFERASE"/>
    <property type="match status" value="1"/>
</dbReference>
<dbReference type="GO" id="GO:0004343">
    <property type="term" value="F:glucosamine 6-phosphate N-acetyltransferase activity"/>
    <property type="evidence" value="ECO:0007669"/>
    <property type="project" value="TreeGrafter"/>
</dbReference>
<dbReference type="Proteomes" id="UP000426246">
    <property type="component" value="Chromosome"/>
</dbReference>
<gene>
    <name evidence="2" type="ORF">EHS13_11755</name>
</gene>
<evidence type="ECO:0000313" key="3">
    <source>
        <dbReference type="Proteomes" id="UP000426246"/>
    </source>
</evidence>
<feature type="domain" description="N-acetyltransferase" evidence="1">
    <location>
        <begin position="1"/>
        <end position="145"/>
    </location>
</feature>
<evidence type="ECO:0000259" key="1">
    <source>
        <dbReference type="PROSITE" id="PS51186"/>
    </source>
</evidence>
<name>A0A6B8RJD7_9BACL</name>
<evidence type="ECO:0000313" key="2">
    <source>
        <dbReference type="EMBL" id="QGQ95506.1"/>
    </source>
</evidence>
<dbReference type="EMBL" id="CP034235">
    <property type="protein sequence ID" value="QGQ95506.1"/>
    <property type="molecule type" value="Genomic_DNA"/>
</dbReference>
<dbReference type="RefSeq" id="WP_155700543.1">
    <property type="nucleotide sequence ID" value="NZ_CP034235.1"/>
</dbReference>
<sequence>MEIVRVQTMEELNQCFTIRKIVFVEEQGVPADIEIDEFDASPEACRHSLLLYNNEPVATGRWQAYKVDTAKLQRLAVLKPFRGLGIGKKLILALEQQAREAGFQYTLLDGQCHAEAFYLKLGYVIISDEPFEEAGIMHVRMQKTL</sequence>
<proteinExistence type="predicted"/>
<dbReference type="CDD" id="cd04301">
    <property type="entry name" value="NAT_SF"/>
    <property type="match status" value="1"/>
</dbReference>
<dbReference type="KEGG" id="ppsc:EHS13_11755"/>
<organism evidence="2 3">
    <name type="scientific">Paenibacillus psychroresistens</name>
    <dbReference type="NCBI Taxonomy" id="1778678"/>
    <lineage>
        <taxon>Bacteria</taxon>
        <taxon>Bacillati</taxon>
        <taxon>Bacillota</taxon>
        <taxon>Bacilli</taxon>
        <taxon>Bacillales</taxon>
        <taxon>Paenibacillaceae</taxon>
        <taxon>Paenibacillus</taxon>
    </lineage>
</organism>
<dbReference type="SUPFAM" id="SSF55729">
    <property type="entry name" value="Acyl-CoA N-acyltransferases (Nat)"/>
    <property type="match status" value="1"/>
</dbReference>
<dbReference type="Gene3D" id="3.40.630.30">
    <property type="match status" value="1"/>
</dbReference>
<dbReference type="Pfam" id="PF13673">
    <property type="entry name" value="Acetyltransf_10"/>
    <property type="match status" value="1"/>
</dbReference>
<dbReference type="PANTHER" id="PTHR13355">
    <property type="entry name" value="GLUCOSAMINE 6-PHOSPHATE N-ACETYLTRANSFERASE"/>
    <property type="match status" value="1"/>
</dbReference>
<dbReference type="InterPro" id="IPR039143">
    <property type="entry name" value="GNPNAT1-like"/>
</dbReference>
<protein>
    <submittedName>
        <fullName evidence="2">GNAT family N-acetyltransferase</fullName>
    </submittedName>
</protein>
<keyword evidence="2" id="KW-0808">Transferase</keyword>
<dbReference type="OrthoDB" id="9796171at2"/>
<dbReference type="InterPro" id="IPR000182">
    <property type="entry name" value="GNAT_dom"/>
</dbReference>
<dbReference type="AlphaFoldDB" id="A0A6B8RJD7"/>
<dbReference type="PROSITE" id="PS51186">
    <property type="entry name" value="GNAT"/>
    <property type="match status" value="1"/>
</dbReference>
<reference evidence="3" key="1">
    <citation type="submission" date="2018-11" db="EMBL/GenBank/DDBJ databases">
        <title>Complete genome sequence of Paenibacillus sp. ML311-T8.</title>
        <authorList>
            <person name="Nam Y.-D."/>
            <person name="Kang J."/>
            <person name="Chung W.-H."/>
            <person name="Park Y.S."/>
        </authorList>
    </citation>
    <scope>NUCLEOTIDE SEQUENCE [LARGE SCALE GENOMIC DNA]</scope>
    <source>
        <strain evidence="3">ML311-T8</strain>
    </source>
</reference>
<dbReference type="InterPro" id="IPR016181">
    <property type="entry name" value="Acyl_CoA_acyltransferase"/>
</dbReference>
<keyword evidence="3" id="KW-1185">Reference proteome</keyword>
<accession>A0A6B8RJD7</accession>